<feature type="transmembrane region" description="Helical" evidence="5">
    <location>
        <begin position="192"/>
        <end position="212"/>
    </location>
</feature>
<evidence type="ECO:0000313" key="7">
    <source>
        <dbReference type="Proteomes" id="UP000568696"/>
    </source>
</evidence>
<feature type="transmembrane region" description="Helical" evidence="5">
    <location>
        <begin position="224"/>
        <end position="242"/>
    </location>
</feature>
<dbReference type="InterPro" id="IPR038665">
    <property type="entry name" value="Voltage-dep_anion_channel_sf"/>
</dbReference>
<name>A0A7X8RH12_9CORY</name>
<feature type="transmembrane region" description="Helical" evidence="5">
    <location>
        <begin position="7"/>
        <end position="23"/>
    </location>
</feature>
<dbReference type="Proteomes" id="UP000568696">
    <property type="component" value="Unassembled WGS sequence"/>
</dbReference>
<keyword evidence="4 5" id="KW-0472">Membrane</keyword>
<dbReference type="GO" id="GO:0005886">
    <property type="term" value="C:plasma membrane"/>
    <property type="evidence" value="ECO:0007669"/>
    <property type="project" value="TreeGrafter"/>
</dbReference>
<dbReference type="InterPro" id="IPR004695">
    <property type="entry name" value="SLAC1/Mae1/Ssu1/TehA"/>
</dbReference>
<dbReference type="AlphaFoldDB" id="A0A7X8RH12"/>
<evidence type="ECO:0000256" key="1">
    <source>
        <dbReference type="ARBA" id="ARBA00004141"/>
    </source>
</evidence>
<dbReference type="CDD" id="cd09323">
    <property type="entry name" value="TDT_SLAC1_like"/>
    <property type="match status" value="1"/>
</dbReference>
<evidence type="ECO:0000256" key="4">
    <source>
        <dbReference type="ARBA" id="ARBA00023136"/>
    </source>
</evidence>
<evidence type="ECO:0000256" key="5">
    <source>
        <dbReference type="SAM" id="Phobius"/>
    </source>
</evidence>
<dbReference type="PANTHER" id="PTHR37955:SF1">
    <property type="entry name" value="DEP DOMAIN-CONTAINING PROTEIN"/>
    <property type="match status" value="1"/>
</dbReference>
<evidence type="ECO:0000313" key="6">
    <source>
        <dbReference type="EMBL" id="NLP39347.1"/>
    </source>
</evidence>
<accession>A0A7X8RH12</accession>
<protein>
    <submittedName>
        <fullName evidence="6">C4-dicarboxylate ABC transporter</fullName>
    </submittedName>
</protein>
<comment type="subcellular location">
    <subcellularLocation>
        <location evidence="1">Membrane</location>
        <topology evidence="1">Multi-pass membrane protein</topology>
    </subcellularLocation>
</comment>
<evidence type="ECO:0000256" key="3">
    <source>
        <dbReference type="ARBA" id="ARBA00022989"/>
    </source>
</evidence>
<evidence type="ECO:0000256" key="2">
    <source>
        <dbReference type="ARBA" id="ARBA00022692"/>
    </source>
</evidence>
<dbReference type="Gene3D" id="1.50.10.150">
    <property type="entry name" value="Voltage-dependent anion channel"/>
    <property type="match status" value="1"/>
</dbReference>
<feature type="transmembrane region" description="Helical" evidence="5">
    <location>
        <begin position="254"/>
        <end position="276"/>
    </location>
</feature>
<keyword evidence="2 5" id="KW-0812">Transmembrane</keyword>
<feature type="transmembrane region" description="Helical" evidence="5">
    <location>
        <begin position="282"/>
        <end position="304"/>
    </location>
</feature>
<gene>
    <name evidence="6" type="ORF">GX356_06465</name>
</gene>
<feature type="transmembrane region" description="Helical" evidence="5">
    <location>
        <begin position="137"/>
        <end position="155"/>
    </location>
</feature>
<sequence length="315" mass="33514">MLRHIPVPLFASVMGLGGLALAWRRAAVVWELPTWPFHVLLGVAGVVFTLVAAAYLGKLVRHPDAVRADLTHPIRMAFVPTITISLLILATGLTDLAPDLARVLWWIGAVGHLVATLYVISAWFGRRDITRDTMTPAWLIPIVGNVVTPLAAPAVGNLELAWFSFGVGVIFWLGLWPMLLNRVLVHDNPLPAKLTPTIAIFLAPPSVVALSWQSLTGSLADPVGIVLHATAVFFALLLLTQVPRLMRLPFSLPILAYTFPVATVATVTVAMAGATGSGFHTALGIIALVAATGIVLGAVGRVAWAAAQGQIFRPE</sequence>
<feature type="transmembrane region" description="Helical" evidence="5">
    <location>
        <begin position="161"/>
        <end position="180"/>
    </location>
</feature>
<reference evidence="6 7" key="1">
    <citation type="journal article" date="2020" name="Biotechnol. Biofuels">
        <title>New insights from the biogas microbiome by comprehensive genome-resolved metagenomics of nearly 1600 species originating from multiple anaerobic digesters.</title>
        <authorList>
            <person name="Campanaro S."/>
            <person name="Treu L."/>
            <person name="Rodriguez-R L.M."/>
            <person name="Kovalovszki A."/>
            <person name="Ziels R.M."/>
            <person name="Maus I."/>
            <person name="Zhu X."/>
            <person name="Kougias P.G."/>
            <person name="Basile A."/>
            <person name="Luo G."/>
            <person name="Schluter A."/>
            <person name="Konstantinidis K.T."/>
            <person name="Angelidaki I."/>
        </authorList>
    </citation>
    <scope>NUCLEOTIDE SEQUENCE [LARGE SCALE GENOMIC DNA]</scope>
    <source>
        <strain evidence="6">AS23ysBPME_344</strain>
    </source>
</reference>
<dbReference type="Pfam" id="PF03595">
    <property type="entry name" value="SLAC1"/>
    <property type="match status" value="1"/>
</dbReference>
<comment type="caution">
    <text evidence="6">The sequence shown here is derived from an EMBL/GenBank/DDBJ whole genome shotgun (WGS) entry which is preliminary data.</text>
</comment>
<keyword evidence="3 5" id="KW-1133">Transmembrane helix</keyword>
<dbReference type="EMBL" id="JAAYSN010000170">
    <property type="protein sequence ID" value="NLP39347.1"/>
    <property type="molecule type" value="Genomic_DNA"/>
</dbReference>
<organism evidence="6 7">
    <name type="scientific">Corynebacterium pollutisoli</name>
    <dbReference type="NCBI Taxonomy" id="1610489"/>
    <lineage>
        <taxon>Bacteria</taxon>
        <taxon>Bacillati</taxon>
        <taxon>Actinomycetota</taxon>
        <taxon>Actinomycetes</taxon>
        <taxon>Mycobacteriales</taxon>
        <taxon>Corynebacteriaceae</taxon>
        <taxon>Corynebacterium</taxon>
    </lineage>
</organism>
<feature type="transmembrane region" description="Helical" evidence="5">
    <location>
        <begin position="103"/>
        <end position="125"/>
    </location>
</feature>
<feature type="transmembrane region" description="Helical" evidence="5">
    <location>
        <begin position="77"/>
        <end position="97"/>
    </location>
</feature>
<feature type="transmembrane region" description="Helical" evidence="5">
    <location>
        <begin position="35"/>
        <end position="56"/>
    </location>
</feature>
<dbReference type="GO" id="GO:0046583">
    <property type="term" value="F:monoatomic cation efflux transmembrane transporter activity"/>
    <property type="evidence" value="ECO:0007669"/>
    <property type="project" value="TreeGrafter"/>
</dbReference>
<dbReference type="InterPro" id="IPR052951">
    <property type="entry name" value="Tellurite_res_ion_channel"/>
</dbReference>
<proteinExistence type="predicted"/>
<dbReference type="PANTHER" id="PTHR37955">
    <property type="entry name" value="TELLURITE RESISTANCE PROTEIN TEHA"/>
    <property type="match status" value="1"/>
</dbReference>